<dbReference type="RefSeq" id="YP_009859429.1">
    <property type="nucleotide sequence ID" value="NC_048876.1"/>
</dbReference>
<evidence type="ECO:0000313" key="3">
    <source>
        <dbReference type="Proteomes" id="UP000501526"/>
    </source>
</evidence>
<feature type="compositionally biased region" description="Polar residues" evidence="1">
    <location>
        <begin position="103"/>
        <end position="115"/>
    </location>
</feature>
<dbReference type="GeneID" id="55630530"/>
<feature type="region of interest" description="Disordered" evidence="1">
    <location>
        <begin position="97"/>
        <end position="177"/>
    </location>
</feature>
<sequence>MGTFYETPLNELFHEYDPVKAREYYLRTRELKGRKPAAAKPVGKGRDAAARAQAAKQKLAAERKAKRQKLQAKLKELETRLDQLNRAIKQAKIAAMRRAGNVSEDTLNRMITQELKSPGSSKGMKDSKEKKGEKAEGDEKPQKKTAAQKREAAEYAKEKYEEENPKTGNEALQEKVDKTAERIEKLQKRVEAIGRIGA</sequence>
<gene>
    <name evidence="2" type="primary">19</name>
    <name evidence="2" type="ORF">SEA_SECRETARIAT_19</name>
</gene>
<keyword evidence="3" id="KW-1185">Reference proteome</keyword>
<accession>A0A6M3SV51</accession>
<evidence type="ECO:0000256" key="1">
    <source>
        <dbReference type="SAM" id="MobiDB-lite"/>
    </source>
</evidence>
<feature type="compositionally biased region" description="Basic and acidic residues" evidence="1">
    <location>
        <begin position="123"/>
        <end position="165"/>
    </location>
</feature>
<proteinExistence type="predicted"/>
<evidence type="ECO:0000313" key="2">
    <source>
        <dbReference type="EMBL" id="QJD49597.1"/>
    </source>
</evidence>
<feature type="region of interest" description="Disordered" evidence="1">
    <location>
        <begin position="33"/>
        <end position="68"/>
    </location>
</feature>
<dbReference type="Proteomes" id="UP000501526">
    <property type="component" value="Segment"/>
</dbReference>
<dbReference type="KEGG" id="vg:55630530"/>
<reference evidence="2 3" key="1">
    <citation type="submission" date="2020-04" db="EMBL/GenBank/DDBJ databases">
        <authorList>
            <person name="Chase M.A."/>
            <person name="Coleman C.N."/>
            <person name="Cunha M.O."/>
            <person name="Daffner M."/>
            <person name="Deam C.J."/>
            <person name="Deloso L.J."/>
            <person name="Desomma A.M."/>
            <person name="Gallardo J."/>
            <person name="Horne M.E."/>
            <person name="Kanahan O.P."/>
            <person name="Lam V."/>
            <person name="Morgan R.T."/>
            <person name="Mustor E.M."/>
            <person name="Ricardo-Iglesias M."/>
            <person name="Sartorio C.J."/>
            <person name="Sciacchitano A.R."/>
            <person name="Tvenstrup A.W."/>
            <person name="Wood A.R."/>
            <person name="Pollenz R.S."/>
            <person name="Garlena R.A."/>
            <person name="Russell D.A."/>
            <person name="Pope W.H."/>
            <person name="Jacobs-Sera D."/>
            <person name="Hatfull G.F."/>
        </authorList>
    </citation>
    <scope>NUCLEOTIDE SEQUENCE [LARGE SCALE GENOMIC DNA]</scope>
</reference>
<name>A0A6M3SV51_9CAUD</name>
<protein>
    <submittedName>
        <fullName evidence="2">Uncharacterized protein</fullName>
    </submittedName>
</protein>
<organism evidence="2 3">
    <name type="scientific">Gordonia phage Secretariat</name>
    <dbReference type="NCBI Taxonomy" id="2725616"/>
    <lineage>
        <taxon>Viruses</taxon>
        <taxon>Duplodnaviria</taxon>
        <taxon>Heunggongvirae</taxon>
        <taxon>Uroviricota</taxon>
        <taxon>Caudoviricetes</taxon>
        <taxon>Deejayvirinae</taxon>
        <taxon>Secretariatvirus</taxon>
        <taxon>Secretariatvirus secretariat</taxon>
    </lineage>
</organism>
<dbReference type="EMBL" id="MT310850">
    <property type="protein sequence ID" value="QJD49597.1"/>
    <property type="molecule type" value="Genomic_DNA"/>
</dbReference>